<dbReference type="NCBIfam" id="TIGR00020">
    <property type="entry name" value="prfB"/>
    <property type="match status" value="1"/>
</dbReference>
<dbReference type="EMBL" id="HG001573">
    <property type="protein sequence ID" value="CDF77487.1"/>
    <property type="molecule type" value="Genomic_DNA"/>
</dbReference>
<sequence length="334" mass="37085">MSSMPTFWDDSTLAQASLQKLAAHESVLARLERWQNGLDDAIASAEEADMLSEANTIFENVSTDVAKYELEKLLDGPHDKSGAVLSITAGAGGTDAQDWAEILCRMYTRWAESEGFGVRVVDLSEGEEAGYKSVSIEIDGKHAFGFMRGEIGTHRLVRISPFNAQSKRQTSFAGVEVMPILEEEDLTNIEIPESDLKVTTMRAGGKGGQNVNKVESAVRMVHEPTGIAVRCAQERSQLMNKSRALNMLKAKLLLIKEELRVKELADIRGEAIEAAWGYQIRNYVLHPYKMVKDVRTGVENADAQGVLDGQLEQFISAMLQFRNEERETVEFERA</sequence>
<dbReference type="HAMAP" id="MF_00094">
    <property type="entry name" value="Rel_fac_2"/>
    <property type="match status" value="1"/>
</dbReference>
<dbReference type="AlphaFoldDB" id="S0F375"/>
<evidence type="ECO:0000256" key="1">
    <source>
        <dbReference type="ARBA" id="ARBA00010835"/>
    </source>
</evidence>
<name>S0F375_CHOCR</name>
<evidence type="ECO:0000313" key="5">
    <source>
        <dbReference type="Proteomes" id="UP000012073"/>
    </source>
</evidence>
<proteinExistence type="inferred from homology"/>
<dbReference type="InterPro" id="IPR000352">
    <property type="entry name" value="Pep_chain_release_fac_I"/>
</dbReference>
<evidence type="ECO:0000313" key="4">
    <source>
        <dbReference type="EMBL" id="CDF77487.1"/>
    </source>
</evidence>
<reference evidence="5" key="1">
    <citation type="journal article" date="2013" name="Proc. Natl. Acad. Sci. U.S.A.">
        <title>Genome structure and metabolic features in the red seaweed Chondrus crispus shed light on evolution of the Archaeplastida.</title>
        <authorList>
            <person name="Collen J."/>
            <person name="Porcel B."/>
            <person name="Carre W."/>
            <person name="Ball S.G."/>
            <person name="Chaparro C."/>
            <person name="Tonon T."/>
            <person name="Barbeyron T."/>
            <person name="Michel G."/>
            <person name="Noel B."/>
            <person name="Valentin K."/>
            <person name="Elias M."/>
            <person name="Artiguenave F."/>
            <person name="Arun A."/>
            <person name="Aury J.M."/>
            <person name="Barbosa-Neto J.F."/>
            <person name="Bothwell J.H."/>
            <person name="Bouget F.Y."/>
            <person name="Brillet L."/>
            <person name="Cabello-Hurtado F."/>
            <person name="Capella-Gutierrez S."/>
            <person name="Charrier B."/>
            <person name="Cladiere L."/>
            <person name="Cock J.M."/>
            <person name="Coelho S.M."/>
            <person name="Colleoni C."/>
            <person name="Czjzek M."/>
            <person name="Da Silva C."/>
            <person name="Delage L."/>
            <person name="Denoeud F."/>
            <person name="Deschamps P."/>
            <person name="Dittami S.M."/>
            <person name="Gabaldon T."/>
            <person name="Gachon C.M."/>
            <person name="Groisillier A."/>
            <person name="Herve C."/>
            <person name="Jabbari K."/>
            <person name="Katinka M."/>
            <person name="Kloareg B."/>
            <person name="Kowalczyk N."/>
            <person name="Labadie K."/>
            <person name="Leblanc C."/>
            <person name="Lopez P.J."/>
            <person name="McLachlan D.H."/>
            <person name="Meslet-Cladiere L."/>
            <person name="Moustafa A."/>
            <person name="Nehr Z."/>
            <person name="Nyvall Collen P."/>
            <person name="Panaud O."/>
            <person name="Partensky F."/>
            <person name="Poulain J."/>
            <person name="Rensing S.A."/>
            <person name="Rousvoal S."/>
            <person name="Samson G."/>
            <person name="Symeonidi A."/>
            <person name="Weissenbach J."/>
            <person name="Zambounis A."/>
            <person name="Wincker P."/>
            <person name="Boyen C."/>
        </authorList>
    </citation>
    <scope>NUCLEOTIDE SEQUENCE [LARGE SCALE GENOMIC DNA]</scope>
    <source>
        <strain evidence="5">cv. Stackhouse</strain>
    </source>
</reference>
<dbReference type="Gene3D" id="3.30.70.1660">
    <property type="match status" value="1"/>
</dbReference>
<dbReference type="PROSITE" id="PS00745">
    <property type="entry name" value="RF_PROK_I"/>
    <property type="match status" value="1"/>
</dbReference>
<dbReference type="SUPFAM" id="SSF75620">
    <property type="entry name" value="Release factor"/>
    <property type="match status" value="1"/>
</dbReference>
<dbReference type="PANTHER" id="PTHR43116">
    <property type="entry name" value="PEPTIDE CHAIN RELEASE FACTOR 2"/>
    <property type="match status" value="1"/>
</dbReference>
<protein>
    <submittedName>
        <fullName evidence="4">Peptide chain release factor RF2, Rhodoplastic</fullName>
    </submittedName>
</protein>
<evidence type="ECO:0000259" key="3">
    <source>
        <dbReference type="PROSITE" id="PS00745"/>
    </source>
</evidence>
<dbReference type="InterPro" id="IPR045853">
    <property type="entry name" value="Pep_chain_release_fac_I_sf"/>
</dbReference>
<dbReference type="OMA" id="HRMVRNS"/>
<dbReference type="Gramene" id="CDF77487">
    <property type="protein sequence ID" value="CDF77487"/>
    <property type="gene ID" value="CHC_T00008354001"/>
</dbReference>
<dbReference type="PANTHER" id="PTHR43116:SF3">
    <property type="entry name" value="CLASS I PEPTIDE CHAIN RELEASE FACTOR"/>
    <property type="match status" value="1"/>
</dbReference>
<feature type="domain" description="Prokaryotic-type class I peptide chain release factors" evidence="3">
    <location>
        <begin position="202"/>
        <end position="218"/>
    </location>
</feature>
<dbReference type="Pfam" id="PF03462">
    <property type="entry name" value="PCRF"/>
    <property type="match status" value="1"/>
</dbReference>
<keyword evidence="2" id="KW-0648">Protein biosynthesis</keyword>
<dbReference type="Pfam" id="PF00472">
    <property type="entry name" value="RF-1"/>
    <property type="match status" value="1"/>
</dbReference>
<accession>S0F375</accession>
<keyword evidence="5" id="KW-1185">Reference proteome</keyword>
<dbReference type="InterPro" id="IPR005139">
    <property type="entry name" value="PCRF"/>
</dbReference>
<dbReference type="InterPro" id="IPR004374">
    <property type="entry name" value="PrfB"/>
</dbReference>
<dbReference type="Gene3D" id="3.30.160.20">
    <property type="match status" value="1"/>
</dbReference>
<gene>
    <name evidence="4" type="ORF">CHC_T00008354001</name>
</gene>
<dbReference type="GO" id="GO:0005737">
    <property type="term" value="C:cytoplasm"/>
    <property type="evidence" value="ECO:0007669"/>
    <property type="project" value="InterPro"/>
</dbReference>
<dbReference type="GeneID" id="17320267"/>
<dbReference type="PhylomeDB" id="S0F375"/>
<dbReference type="OrthoDB" id="2019491at2759"/>
<evidence type="ECO:0000256" key="2">
    <source>
        <dbReference type="ARBA" id="ARBA00022917"/>
    </source>
</evidence>
<dbReference type="RefSeq" id="XP_005712526.1">
    <property type="nucleotide sequence ID" value="XM_005712469.1"/>
</dbReference>
<dbReference type="SMART" id="SM00937">
    <property type="entry name" value="PCRF"/>
    <property type="match status" value="1"/>
</dbReference>
<dbReference type="KEGG" id="ccp:CHC_T00008354001"/>
<comment type="similarity">
    <text evidence="1">Belongs to the prokaryotic/mitochondrial release factor family.</text>
</comment>
<dbReference type="GO" id="GO:0016149">
    <property type="term" value="F:translation release factor activity, codon specific"/>
    <property type="evidence" value="ECO:0007669"/>
    <property type="project" value="InterPro"/>
</dbReference>
<dbReference type="STRING" id="2769.S0F375"/>
<dbReference type="Proteomes" id="UP000012073">
    <property type="component" value="Unassembled WGS sequence"/>
</dbReference>
<organism evidence="4 5">
    <name type="scientific">Chondrus crispus</name>
    <name type="common">Carrageen Irish moss</name>
    <name type="synonym">Polymorpha crispa</name>
    <dbReference type="NCBI Taxonomy" id="2769"/>
    <lineage>
        <taxon>Eukaryota</taxon>
        <taxon>Rhodophyta</taxon>
        <taxon>Florideophyceae</taxon>
        <taxon>Rhodymeniophycidae</taxon>
        <taxon>Gigartinales</taxon>
        <taxon>Gigartinaceae</taxon>
        <taxon>Chondrus</taxon>
    </lineage>
</organism>
<dbReference type="Gene3D" id="1.20.58.410">
    <property type="entry name" value="Release factor"/>
    <property type="match status" value="1"/>
</dbReference>